<evidence type="ECO:0000313" key="3">
    <source>
        <dbReference type="Proteomes" id="UP000616779"/>
    </source>
</evidence>
<dbReference type="CDD" id="cd09083">
    <property type="entry name" value="EEP-1"/>
    <property type="match status" value="1"/>
</dbReference>
<dbReference type="InterPro" id="IPR005135">
    <property type="entry name" value="Endo/exonuclease/phosphatase"/>
</dbReference>
<reference evidence="2 3" key="1">
    <citation type="submission" date="2019-10" db="EMBL/GenBank/DDBJ databases">
        <title>Description of Paenibacillus terrestris sp. nov.</title>
        <authorList>
            <person name="Carlier A."/>
            <person name="Qi S."/>
        </authorList>
    </citation>
    <scope>NUCLEOTIDE SEQUENCE [LARGE SCALE GENOMIC DNA]</scope>
    <source>
        <strain evidence="2 3">LMG 31458</strain>
    </source>
</reference>
<proteinExistence type="predicted"/>
<feature type="domain" description="Endonuclease/exonuclease/phosphatase" evidence="1">
    <location>
        <begin position="6"/>
        <end position="244"/>
    </location>
</feature>
<dbReference type="GO" id="GO:0004519">
    <property type="term" value="F:endonuclease activity"/>
    <property type="evidence" value="ECO:0007669"/>
    <property type="project" value="UniProtKB-KW"/>
</dbReference>
<keyword evidence="2" id="KW-0378">Hydrolase</keyword>
<name>A0ABX1XR55_9BACL</name>
<keyword evidence="3" id="KW-1185">Reference proteome</keyword>
<organism evidence="2 3">
    <name type="scientific">Paenibacillus phytorum</name>
    <dbReference type="NCBI Taxonomy" id="2654977"/>
    <lineage>
        <taxon>Bacteria</taxon>
        <taxon>Bacillati</taxon>
        <taxon>Bacillota</taxon>
        <taxon>Bacilli</taxon>
        <taxon>Bacillales</taxon>
        <taxon>Paenibacillaceae</taxon>
        <taxon>Paenibacillus</taxon>
    </lineage>
</organism>
<evidence type="ECO:0000313" key="2">
    <source>
        <dbReference type="EMBL" id="NOU71020.1"/>
    </source>
</evidence>
<dbReference type="InterPro" id="IPR050410">
    <property type="entry name" value="CCR4/nocturin_mRNA_transcr"/>
</dbReference>
<dbReference type="SUPFAM" id="SSF56219">
    <property type="entry name" value="DNase I-like"/>
    <property type="match status" value="1"/>
</dbReference>
<keyword evidence="2" id="KW-0255">Endonuclease</keyword>
<dbReference type="Proteomes" id="UP000616779">
    <property type="component" value="Unassembled WGS sequence"/>
</dbReference>
<dbReference type="EMBL" id="WHOA01000038">
    <property type="protein sequence ID" value="NOU71020.1"/>
    <property type="molecule type" value="Genomic_DNA"/>
</dbReference>
<dbReference type="PANTHER" id="PTHR12121:SF36">
    <property type="entry name" value="ENDONUCLEASE_EXONUCLEASE_PHOSPHATASE DOMAIN-CONTAINING PROTEIN"/>
    <property type="match status" value="1"/>
</dbReference>
<protein>
    <submittedName>
        <fullName evidence="2">Endonuclease</fullName>
    </submittedName>
</protein>
<keyword evidence="2" id="KW-0540">Nuclease</keyword>
<comment type="caution">
    <text evidence="2">The sequence shown here is derived from an EMBL/GenBank/DDBJ whole genome shotgun (WGS) entry which is preliminary data.</text>
</comment>
<sequence length="263" mass="29549">MDITVMTFNLRVNVKQDGDNAWPNRIHEAAEAIQKAGAAIVCTQEGTHAMLQDLQAQLSDYDWLGDGRQGGNEDEHCAIFYHRGLLKPVESGNFGLSEYPEQLGYLSWNTGCPRICTWVRLRQQDGQEWYVFNTHLDHISEEARTNGIQLIVERIRTMDGRDGIPAMLMGDFNCGPSSDVIEILTQAGLCDAYGADEHVGCTWHDFNGGDTGEPIDYIFVTPEIHVNSINVDRNMYNGRYPSDHYPVVASVRFNEKLHTAGNR</sequence>
<dbReference type="InterPro" id="IPR036691">
    <property type="entry name" value="Endo/exonu/phosph_ase_sf"/>
</dbReference>
<dbReference type="RefSeq" id="WP_171642022.1">
    <property type="nucleotide sequence ID" value="NZ_WHOA01000038.1"/>
</dbReference>
<dbReference type="PANTHER" id="PTHR12121">
    <property type="entry name" value="CARBON CATABOLITE REPRESSOR PROTEIN 4"/>
    <property type="match status" value="1"/>
</dbReference>
<gene>
    <name evidence="2" type="ORF">GC098_06170</name>
</gene>
<dbReference type="Pfam" id="PF03372">
    <property type="entry name" value="Exo_endo_phos"/>
    <property type="match status" value="1"/>
</dbReference>
<evidence type="ECO:0000259" key="1">
    <source>
        <dbReference type="Pfam" id="PF03372"/>
    </source>
</evidence>
<accession>A0ABX1XR55</accession>
<dbReference type="Gene3D" id="3.60.10.10">
    <property type="entry name" value="Endonuclease/exonuclease/phosphatase"/>
    <property type="match status" value="1"/>
</dbReference>